<dbReference type="PANTHER" id="PTHR14445">
    <property type="entry name" value="GRB10 INTERACTING GYF PROTEIN"/>
    <property type="match status" value="1"/>
</dbReference>
<name>A7TAG7_NEMVE</name>
<feature type="compositionally biased region" description="Polar residues" evidence="1">
    <location>
        <begin position="94"/>
        <end position="126"/>
    </location>
</feature>
<feature type="region of interest" description="Disordered" evidence="1">
    <location>
        <begin position="75"/>
        <end position="134"/>
    </location>
</feature>
<proteinExistence type="predicted"/>
<dbReference type="InterPro" id="IPR051640">
    <property type="entry name" value="GRB10-interact_GYF"/>
</dbReference>
<dbReference type="KEGG" id="nve:5497240"/>
<evidence type="ECO:0000256" key="1">
    <source>
        <dbReference type="SAM" id="MobiDB-lite"/>
    </source>
</evidence>
<dbReference type="EMBL" id="DS474110">
    <property type="protein sequence ID" value="EDO27004.1"/>
    <property type="molecule type" value="Genomic_DNA"/>
</dbReference>
<dbReference type="STRING" id="45351.A7TAG7"/>
<reference evidence="2 3" key="1">
    <citation type="journal article" date="2007" name="Science">
        <title>Sea anemone genome reveals ancestral eumetazoan gene repertoire and genomic organization.</title>
        <authorList>
            <person name="Putnam N.H."/>
            <person name="Srivastava M."/>
            <person name="Hellsten U."/>
            <person name="Dirks B."/>
            <person name="Chapman J."/>
            <person name="Salamov A."/>
            <person name="Terry A."/>
            <person name="Shapiro H."/>
            <person name="Lindquist E."/>
            <person name="Kapitonov V.V."/>
            <person name="Jurka J."/>
            <person name="Genikhovich G."/>
            <person name="Grigoriev I.V."/>
            <person name="Lucas S.M."/>
            <person name="Steele R.E."/>
            <person name="Finnerty J.R."/>
            <person name="Technau U."/>
            <person name="Martindale M.Q."/>
            <person name="Rokhsar D.S."/>
        </authorList>
    </citation>
    <scope>NUCLEOTIDE SEQUENCE [LARGE SCALE GENOMIC DNA]</scope>
    <source>
        <strain evidence="3">CH2 X CH6</strain>
    </source>
</reference>
<dbReference type="InParanoid" id="A7TAG7"/>
<dbReference type="eggNOG" id="KOG1862">
    <property type="taxonomic scope" value="Eukaryota"/>
</dbReference>
<dbReference type="Proteomes" id="UP000001593">
    <property type="component" value="Unassembled WGS sequence"/>
</dbReference>
<feature type="non-terminal residue" evidence="2">
    <location>
        <position position="1"/>
    </location>
</feature>
<accession>A7TAG7</accession>
<evidence type="ECO:0000313" key="2">
    <source>
        <dbReference type="EMBL" id="EDO27004.1"/>
    </source>
</evidence>
<evidence type="ECO:0000313" key="3">
    <source>
        <dbReference type="Proteomes" id="UP000001593"/>
    </source>
</evidence>
<dbReference type="PhylomeDB" id="A7TAG7"/>
<feature type="non-terminal residue" evidence="2">
    <location>
        <position position="134"/>
    </location>
</feature>
<dbReference type="HOGENOM" id="CLU_1901519_0_0_1"/>
<keyword evidence="3" id="KW-1185">Reference proteome</keyword>
<sequence>ESVRRLFQQHAAASADDFTQWCETTLRSMKATGVDIPTFILFLKEVESPYEIHDYVKSYVGDTKEARDFAKEFIEKRKKDKHRSAPAPSPPVYPQQTNVWGAIPTQQSNTSRAYQQNLSAHSTDASHSGVVGNG</sequence>
<organism evidence="2 3">
    <name type="scientific">Nematostella vectensis</name>
    <name type="common">Starlet sea anemone</name>
    <dbReference type="NCBI Taxonomy" id="45351"/>
    <lineage>
        <taxon>Eukaryota</taxon>
        <taxon>Metazoa</taxon>
        <taxon>Cnidaria</taxon>
        <taxon>Anthozoa</taxon>
        <taxon>Hexacorallia</taxon>
        <taxon>Actiniaria</taxon>
        <taxon>Edwardsiidae</taxon>
        <taxon>Nematostella</taxon>
    </lineage>
</organism>
<dbReference type="PANTHER" id="PTHR14445:SF36">
    <property type="entry name" value="FI03272P-RELATED"/>
    <property type="match status" value="1"/>
</dbReference>
<gene>
    <name evidence="2" type="ORF">NEMVEDRAFT_v1g224501</name>
</gene>
<dbReference type="AlphaFoldDB" id="A7TAG7"/>
<protein>
    <submittedName>
        <fullName evidence="2">Uncharacterized protein</fullName>
    </submittedName>
</protein>